<evidence type="ECO:0000313" key="3">
    <source>
        <dbReference type="Proteomes" id="UP000886520"/>
    </source>
</evidence>
<reference evidence="2" key="1">
    <citation type="submission" date="2021-01" db="EMBL/GenBank/DDBJ databases">
        <title>Adiantum capillus-veneris genome.</title>
        <authorList>
            <person name="Fang Y."/>
            <person name="Liao Q."/>
        </authorList>
    </citation>
    <scope>NUCLEOTIDE SEQUENCE</scope>
    <source>
        <strain evidence="2">H3</strain>
        <tissue evidence="2">Leaf</tissue>
    </source>
</reference>
<evidence type="ECO:0000313" key="2">
    <source>
        <dbReference type="EMBL" id="KAI5060624.1"/>
    </source>
</evidence>
<gene>
    <name evidence="2" type="ORF">GOP47_0025044</name>
</gene>
<sequence>MPSRDSELRSRRSRDMHPHERQRACITTQTYSTSQTFDPVVQNDAKRMFAPAPQQDALSHMPAWLIRVSPTHRKKISSSRFTHPYMASLFSLLHVTAPRFFTSEGSPKILLNSPA</sequence>
<dbReference type="AlphaFoldDB" id="A0A9D4Z470"/>
<organism evidence="2 3">
    <name type="scientific">Adiantum capillus-veneris</name>
    <name type="common">Maidenhair fern</name>
    <dbReference type="NCBI Taxonomy" id="13818"/>
    <lineage>
        <taxon>Eukaryota</taxon>
        <taxon>Viridiplantae</taxon>
        <taxon>Streptophyta</taxon>
        <taxon>Embryophyta</taxon>
        <taxon>Tracheophyta</taxon>
        <taxon>Polypodiopsida</taxon>
        <taxon>Polypodiidae</taxon>
        <taxon>Polypodiales</taxon>
        <taxon>Pteridineae</taxon>
        <taxon>Pteridaceae</taxon>
        <taxon>Vittarioideae</taxon>
        <taxon>Adiantum</taxon>
    </lineage>
</organism>
<name>A0A9D4Z470_ADICA</name>
<dbReference type="EMBL" id="JABFUD020000024">
    <property type="protein sequence ID" value="KAI5060624.1"/>
    <property type="molecule type" value="Genomic_DNA"/>
</dbReference>
<evidence type="ECO:0000256" key="1">
    <source>
        <dbReference type="SAM" id="MobiDB-lite"/>
    </source>
</evidence>
<protein>
    <submittedName>
        <fullName evidence="2">Uncharacterized protein</fullName>
    </submittedName>
</protein>
<keyword evidence="3" id="KW-1185">Reference proteome</keyword>
<comment type="caution">
    <text evidence="2">The sequence shown here is derived from an EMBL/GenBank/DDBJ whole genome shotgun (WGS) entry which is preliminary data.</text>
</comment>
<accession>A0A9D4Z470</accession>
<dbReference type="Proteomes" id="UP000886520">
    <property type="component" value="Chromosome 24"/>
</dbReference>
<proteinExistence type="predicted"/>
<feature type="region of interest" description="Disordered" evidence="1">
    <location>
        <begin position="1"/>
        <end position="23"/>
    </location>
</feature>